<name>X1I6S0_9ZZZZ</name>
<accession>X1I6S0</accession>
<gene>
    <name evidence="1" type="ORF">S03H2_34123</name>
</gene>
<evidence type="ECO:0008006" key="2">
    <source>
        <dbReference type="Google" id="ProtNLM"/>
    </source>
</evidence>
<dbReference type="SUPFAM" id="SSF46785">
    <property type="entry name" value="Winged helix' DNA-binding domain"/>
    <property type="match status" value="1"/>
</dbReference>
<dbReference type="AlphaFoldDB" id="X1I6S0"/>
<organism evidence="1">
    <name type="scientific">marine sediment metagenome</name>
    <dbReference type="NCBI Taxonomy" id="412755"/>
    <lineage>
        <taxon>unclassified sequences</taxon>
        <taxon>metagenomes</taxon>
        <taxon>ecological metagenomes</taxon>
    </lineage>
</organism>
<evidence type="ECO:0000313" key="1">
    <source>
        <dbReference type="EMBL" id="GAH53273.1"/>
    </source>
</evidence>
<protein>
    <recommendedName>
        <fullName evidence="2">Transcription regulator TrmB N-terminal domain-containing protein</fullName>
    </recommendedName>
</protein>
<dbReference type="InterPro" id="IPR036390">
    <property type="entry name" value="WH_DNA-bd_sf"/>
</dbReference>
<proteinExistence type="predicted"/>
<reference evidence="1" key="1">
    <citation type="journal article" date="2014" name="Front. Microbiol.">
        <title>High frequency of phylogenetically diverse reductive dehalogenase-homologous genes in deep subseafloor sedimentary metagenomes.</title>
        <authorList>
            <person name="Kawai M."/>
            <person name="Futagami T."/>
            <person name="Toyoda A."/>
            <person name="Takaki Y."/>
            <person name="Nishi S."/>
            <person name="Hori S."/>
            <person name="Arai W."/>
            <person name="Tsubouchi T."/>
            <person name="Morono Y."/>
            <person name="Uchiyama I."/>
            <person name="Ito T."/>
            <person name="Fujiyama A."/>
            <person name="Inagaki F."/>
            <person name="Takami H."/>
        </authorList>
    </citation>
    <scope>NUCLEOTIDE SEQUENCE</scope>
    <source>
        <strain evidence="1">Expedition CK06-06</strain>
    </source>
</reference>
<comment type="caution">
    <text evidence="1">The sequence shown here is derived from an EMBL/GenBank/DDBJ whole genome shotgun (WGS) entry which is preliminary data.</text>
</comment>
<dbReference type="InterPro" id="IPR036388">
    <property type="entry name" value="WH-like_DNA-bd_sf"/>
</dbReference>
<sequence length="101" mass="11913">MIKITKIDKILELLTERELTSLEISTKLGIDKDILYPKLSRLDKENRTMRTNDKKPYKYIAITPKALLKQLYDIMDKKMKPISSLNEIEQKSLTKIEEMIE</sequence>
<dbReference type="Gene3D" id="1.10.10.10">
    <property type="entry name" value="Winged helix-like DNA-binding domain superfamily/Winged helix DNA-binding domain"/>
    <property type="match status" value="1"/>
</dbReference>
<dbReference type="EMBL" id="BARU01020805">
    <property type="protein sequence ID" value="GAH53273.1"/>
    <property type="molecule type" value="Genomic_DNA"/>
</dbReference>